<evidence type="ECO:0000313" key="2">
    <source>
        <dbReference type="EMBL" id="MBE1486815.1"/>
    </source>
</evidence>
<evidence type="ECO:0000256" key="1">
    <source>
        <dbReference type="SAM" id="MobiDB-lite"/>
    </source>
</evidence>
<sequence length="100" mass="11718">MSWLRHTPERHRRDWRRLWRYCRCGLRWGCPDWEAVAALAPIPPPSPQARPADPQVAPDRPTRLRSRNQRYAWDDSTGQLPARVEPVTSGRAETAPRHYP</sequence>
<proteinExistence type="predicted"/>
<comment type="caution">
    <text evidence="2">The sequence shown here is derived from an EMBL/GenBank/DDBJ whole genome shotgun (WGS) entry which is preliminary data.</text>
</comment>
<keyword evidence="3" id="KW-1185">Reference proteome</keyword>
<name>A0A927M4T2_9ACTN</name>
<organism evidence="2 3">
    <name type="scientific">Plantactinospora soyae</name>
    <dbReference type="NCBI Taxonomy" id="1544732"/>
    <lineage>
        <taxon>Bacteria</taxon>
        <taxon>Bacillati</taxon>
        <taxon>Actinomycetota</taxon>
        <taxon>Actinomycetes</taxon>
        <taxon>Micromonosporales</taxon>
        <taxon>Micromonosporaceae</taxon>
        <taxon>Plantactinospora</taxon>
    </lineage>
</organism>
<dbReference type="AlphaFoldDB" id="A0A927M4T2"/>
<gene>
    <name evidence="2" type="ORF">H4W31_002453</name>
</gene>
<evidence type="ECO:0000313" key="3">
    <source>
        <dbReference type="Proteomes" id="UP000649753"/>
    </source>
</evidence>
<feature type="region of interest" description="Disordered" evidence="1">
    <location>
        <begin position="40"/>
        <end position="100"/>
    </location>
</feature>
<reference evidence="2" key="1">
    <citation type="submission" date="2020-10" db="EMBL/GenBank/DDBJ databases">
        <title>Sequencing the genomes of 1000 actinobacteria strains.</title>
        <authorList>
            <person name="Klenk H.-P."/>
        </authorList>
    </citation>
    <scope>NUCLEOTIDE SEQUENCE</scope>
    <source>
        <strain evidence="2">DSM 46832</strain>
    </source>
</reference>
<dbReference type="EMBL" id="JADBEB010000001">
    <property type="protein sequence ID" value="MBE1486815.1"/>
    <property type="molecule type" value="Genomic_DNA"/>
</dbReference>
<protein>
    <submittedName>
        <fullName evidence="2">Uncharacterized protein</fullName>
    </submittedName>
</protein>
<accession>A0A927M4T2</accession>
<dbReference type="Proteomes" id="UP000649753">
    <property type="component" value="Unassembled WGS sequence"/>
</dbReference>